<dbReference type="EMBL" id="BMVW01000006">
    <property type="protein sequence ID" value="GGZ12510.1"/>
    <property type="molecule type" value="Genomic_DNA"/>
</dbReference>
<organism evidence="3 4">
    <name type="scientific">Streptomyces poonensis</name>
    <dbReference type="NCBI Taxonomy" id="68255"/>
    <lineage>
        <taxon>Bacteria</taxon>
        <taxon>Bacillati</taxon>
        <taxon>Actinomycetota</taxon>
        <taxon>Actinomycetes</taxon>
        <taxon>Kitasatosporales</taxon>
        <taxon>Streptomycetaceae</taxon>
        <taxon>Streptomyces</taxon>
    </lineage>
</organism>
<gene>
    <name evidence="3" type="ORF">GCM10010365_35240</name>
</gene>
<protein>
    <recommendedName>
        <fullName evidence="2">Protein kinase domain-containing protein</fullName>
    </recommendedName>
</protein>
<dbReference type="Proteomes" id="UP000622166">
    <property type="component" value="Unassembled WGS sequence"/>
</dbReference>
<reference evidence="3" key="1">
    <citation type="journal article" date="2014" name="Int. J. Syst. Evol. Microbiol.">
        <title>Complete genome sequence of Corynebacterium casei LMG S-19264T (=DSM 44701T), isolated from a smear-ripened cheese.</title>
        <authorList>
            <consortium name="US DOE Joint Genome Institute (JGI-PGF)"/>
            <person name="Walter F."/>
            <person name="Albersmeier A."/>
            <person name="Kalinowski J."/>
            <person name="Ruckert C."/>
        </authorList>
    </citation>
    <scope>NUCLEOTIDE SEQUENCE</scope>
    <source>
        <strain evidence="3">JCM 4815</strain>
    </source>
</reference>
<dbReference type="GO" id="GO:0005524">
    <property type="term" value="F:ATP binding"/>
    <property type="evidence" value="ECO:0007669"/>
    <property type="project" value="InterPro"/>
</dbReference>
<evidence type="ECO:0000259" key="2">
    <source>
        <dbReference type="PROSITE" id="PS50011"/>
    </source>
</evidence>
<proteinExistence type="predicted"/>
<feature type="region of interest" description="Disordered" evidence="1">
    <location>
        <begin position="76"/>
        <end position="95"/>
    </location>
</feature>
<feature type="domain" description="Protein kinase" evidence="2">
    <location>
        <begin position="1"/>
        <end position="95"/>
    </location>
</feature>
<accession>A0A918PL13</accession>
<dbReference type="InterPro" id="IPR000719">
    <property type="entry name" value="Prot_kinase_dom"/>
</dbReference>
<keyword evidence="4" id="KW-1185">Reference proteome</keyword>
<dbReference type="AlphaFoldDB" id="A0A918PL13"/>
<comment type="caution">
    <text evidence="3">The sequence shown here is derived from an EMBL/GenBank/DDBJ whole genome shotgun (WGS) entry which is preliminary data.</text>
</comment>
<evidence type="ECO:0000313" key="4">
    <source>
        <dbReference type="Proteomes" id="UP000622166"/>
    </source>
</evidence>
<reference evidence="3" key="2">
    <citation type="submission" date="2020-09" db="EMBL/GenBank/DDBJ databases">
        <authorList>
            <person name="Sun Q."/>
            <person name="Ohkuma M."/>
        </authorList>
    </citation>
    <scope>NUCLEOTIDE SEQUENCE</scope>
    <source>
        <strain evidence="3">JCM 4815</strain>
    </source>
</reference>
<dbReference type="InterPro" id="IPR011009">
    <property type="entry name" value="Kinase-like_dom_sf"/>
</dbReference>
<dbReference type="PROSITE" id="PS50011">
    <property type="entry name" value="PROTEIN_KINASE_DOM"/>
    <property type="match status" value="1"/>
</dbReference>
<name>A0A918PL13_9ACTN</name>
<sequence>MTQTGVVVGTPQYLSPERALGRGVGACSDLYSVGVMLCRLVTRALRKNPDERFPSAEAMRAECLRVASSFRTAAPSIVPSSRTSPILRMTGAGPR</sequence>
<evidence type="ECO:0000256" key="1">
    <source>
        <dbReference type="SAM" id="MobiDB-lite"/>
    </source>
</evidence>
<evidence type="ECO:0000313" key="3">
    <source>
        <dbReference type="EMBL" id="GGZ12510.1"/>
    </source>
</evidence>
<dbReference type="SUPFAM" id="SSF56112">
    <property type="entry name" value="Protein kinase-like (PK-like)"/>
    <property type="match status" value="1"/>
</dbReference>
<dbReference type="Gene3D" id="1.10.510.10">
    <property type="entry name" value="Transferase(Phosphotransferase) domain 1"/>
    <property type="match status" value="1"/>
</dbReference>
<dbReference type="GO" id="GO:0004672">
    <property type="term" value="F:protein kinase activity"/>
    <property type="evidence" value="ECO:0007669"/>
    <property type="project" value="InterPro"/>
</dbReference>